<evidence type="ECO:0000313" key="3">
    <source>
        <dbReference type="EMBL" id="KAH3711945.1"/>
    </source>
</evidence>
<organism evidence="3 4">
    <name type="scientific">Dreissena polymorpha</name>
    <name type="common">Zebra mussel</name>
    <name type="synonym">Mytilus polymorpha</name>
    <dbReference type="NCBI Taxonomy" id="45954"/>
    <lineage>
        <taxon>Eukaryota</taxon>
        <taxon>Metazoa</taxon>
        <taxon>Spiralia</taxon>
        <taxon>Lophotrochozoa</taxon>
        <taxon>Mollusca</taxon>
        <taxon>Bivalvia</taxon>
        <taxon>Autobranchia</taxon>
        <taxon>Heteroconchia</taxon>
        <taxon>Euheterodonta</taxon>
        <taxon>Imparidentia</taxon>
        <taxon>Neoheterodontei</taxon>
        <taxon>Myida</taxon>
        <taxon>Dreissenoidea</taxon>
        <taxon>Dreissenidae</taxon>
        <taxon>Dreissena</taxon>
    </lineage>
</organism>
<evidence type="ECO:0008006" key="5">
    <source>
        <dbReference type="Google" id="ProtNLM"/>
    </source>
</evidence>
<dbReference type="InterPro" id="IPR002347">
    <property type="entry name" value="SDR_fam"/>
</dbReference>
<dbReference type="PROSITE" id="PS00061">
    <property type="entry name" value="ADH_SHORT"/>
    <property type="match status" value="1"/>
</dbReference>
<dbReference type="InterPro" id="IPR020904">
    <property type="entry name" value="Sc_DH/Rdtase_CS"/>
</dbReference>
<dbReference type="PANTHER" id="PTHR43157">
    <property type="entry name" value="PHOSPHATIDYLINOSITOL-GLYCAN BIOSYNTHESIS CLASS F PROTEIN-RELATED"/>
    <property type="match status" value="1"/>
</dbReference>
<sequence>MPRMRYDVPRPVVILSVIGTTFGVTVLIKDKYGGKKYEESTDMFGKTVVITGANSGIGKETAKILSKRGGRVIMACRNMTACETLRKEIYEMSLNPSIECRKLDLSSTESIHSFVDGLKKDGRNVDVLINNAGMMCGPKNVTDDGFEWQLGVNYLGPFLLTNLLLDKLKAAPQGRIINLVSPFFKRSSVNFEDLNSTKNYVPKEAYGQSKLALVLFSQELARRLEGTRVTVNCVNPGVCKTDIGRHLPVSQSMFGGLINPLLWVFCKTAFQGAQTPVFLSIDDNLAKTTGKYFTDMKEDQLTPNALDEAAAKRLWLISEKWTKLSQET</sequence>
<proteinExistence type="inferred from homology"/>
<dbReference type="PRINTS" id="PR00081">
    <property type="entry name" value="GDHRDH"/>
</dbReference>
<dbReference type="PRINTS" id="PR00080">
    <property type="entry name" value="SDRFAMILY"/>
</dbReference>
<dbReference type="SUPFAM" id="SSF51735">
    <property type="entry name" value="NAD(P)-binding Rossmann-fold domains"/>
    <property type="match status" value="1"/>
</dbReference>
<name>A0A9D3Z312_DREPO</name>
<keyword evidence="1" id="KW-0560">Oxidoreductase</keyword>
<comment type="similarity">
    <text evidence="2">Belongs to the short-chain dehydrogenases/reductases (SDR) family.</text>
</comment>
<dbReference type="Gene3D" id="3.40.50.720">
    <property type="entry name" value="NAD(P)-binding Rossmann-like Domain"/>
    <property type="match status" value="1"/>
</dbReference>
<reference evidence="3" key="1">
    <citation type="journal article" date="2019" name="bioRxiv">
        <title>The Genome of the Zebra Mussel, Dreissena polymorpha: A Resource for Invasive Species Research.</title>
        <authorList>
            <person name="McCartney M.A."/>
            <person name="Auch B."/>
            <person name="Kono T."/>
            <person name="Mallez S."/>
            <person name="Zhang Y."/>
            <person name="Obille A."/>
            <person name="Becker A."/>
            <person name="Abrahante J.E."/>
            <person name="Garbe J."/>
            <person name="Badalamenti J.P."/>
            <person name="Herman A."/>
            <person name="Mangelson H."/>
            <person name="Liachko I."/>
            <person name="Sullivan S."/>
            <person name="Sone E.D."/>
            <person name="Koren S."/>
            <person name="Silverstein K.A.T."/>
            <person name="Beckman K.B."/>
            <person name="Gohl D.M."/>
        </authorList>
    </citation>
    <scope>NUCLEOTIDE SEQUENCE</scope>
    <source>
        <strain evidence="3">Duluth1</strain>
        <tissue evidence="3">Whole animal</tissue>
    </source>
</reference>
<accession>A0A9D3Z312</accession>
<dbReference type="InterPro" id="IPR036291">
    <property type="entry name" value="NAD(P)-bd_dom_sf"/>
</dbReference>
<reference evidence="3" key="2">
    <citation type="submission" date="2020-11" db="EMBL/GenBank/DDBJ databases">
        <authorList>
            <person name="McCartney M.A."/>
            <person name="Auch B."/>
            <person name="Kono T."/>
            <person name="Mallez S."/>
            <person name="Becker A."/>
            <person name="Gohl D.M."/>
            <person name="Silverstein K.A.T."/>
            <person name="Koren S."/>
            <person name="Bechman K.B."/>
            <person name="Herman A."/>
            <person name="Abrahante J.E."/>
            <person name="Garbe J."/>
        </authorList>
    </citation>
    <scope>NUCLEOTIDE SEQUENCE</scope>
    <source>
        <strain evidence="3">Duluth1</strain>
        <tissue evidence="3">Whole animal</tissue>
    </source>
</reference>
<dbReference type="Proteomes" id="UP000828390">
    <property type="component" value="Unassembled WGS sequence"/>
</dbReference>
<dbReference type="AlphaFoldDB" id="A0A9D3Z312"/>
<keyword evidence="4" id="KW-1185">Reference proteome</keyword>
<protein>
    <recommendedName>
        <fullName evidence="5">Retinol dehydrogenase 13</fullName>
    </recommendedName>
</protein>
<evidence type="ECO:0000256" key="2">
    <source>
        <dbReference type="RuleBase" id="RU000363"/>
    </source>
</evidence>
<dbReference type="GO" id="GO:0016491">
    <property type="term" value="F:oxidoreductase activity"/>
    <property type="evidence" value="ECO:0007669"/>
    <property type="project" value="UniProtKB-KW"/>
</dbReference>
<dbReference type="Pfam" id="PF00106">
    <property type="entry name" value="adh_short"/>
    <property type="match status" value="1"/>
</dbReference>
<gene>
    <name evidence="3" type="ORF">DPMN_071621</name>
</gene>
<evidence type="ECO:0000313" key="4">
    <source>
        <dbReference type="Proteomes" id="UP000828390"/>
    </source>
</evidence>
<comment type="caution">
    <text evidence="3">The sequence shown here is derived from an EMBL/GenBank/DDBJ whole genome shotgun (WGS) entry which is preliminary data.</text>
</comment>
<dbReference type="PANTHER" id="PTHR43157:SF31">
    <property type="entry name" value="PHOSPHATIDYLINOSITOL-GLYCAN BIOSYNTHESIS CLASS F PROTEIN"/>
    <property type="match status" value="1"/>
</dbReference>
<evidence type="ECO:0000256" key="1">
    <source>
        <dbReference type="ARBA" id="ARBA00023002"/>
    </source>
</evidence>
<dbReference type="OrthoDB" id="191139at2759"/>
<dbReference type="EMBL" id="JAIWYP010000014">
    <property type="protein sequence ID" value="KAH3711945.1"/>
    <property type="molecule type" value="Genomic_DNA"/>
</dbReference>